<evidence type="ECO:0008006" key="3">
    <source>
        <dbReference type="Google" id="ProtNLM"/>
    </source>
</evidence>
<dbReference type="RefSeq" id="WP_154442781.1">
    <property type="nucleotide sequence ID" value="NZ_VUNQ01000059.1"/>
</dbReference>
<gene>
    <name evidence="1" type="ORF">FYJ83_17280</name>
</gene>
<organism evidence="1 2">
    <name type="scientific">Tissierella pigra</name>
    <dbReference type="NCBI Taxonomy" id="2607614"/>
    <lineage>
        <taxon>Bacteria</taxon>
        <taxon>Bacillati</taxon>
        <taxon>Bacillota</taxon>
        <taxon>Tissierellia</taxon>
        <taxon>Tissierellales</taxon>
        <taxon>Tissierellaceae</taxon>
        <taxon>Tissierella</taxon>
    </lineage>
</organism>
<dbReference type="Pfam" id="PF20765">
    <property type="entry name" value="Phage_tail_terminator_8"/>
    <property type="match status" value="1"/>
</dbReference>
<sequence length="154" mass="18306">MIKIVKYTDIYKAIVKKIKTKFPNIVFSTDVEKDVVRPSFFIELNNIKISDFMREARDTYLTARIYYFSSTADENGIELLNMYDDLVELFLENNLITVDEYVKFEINELEINVIDRVLHCYFDIRISENYPRDKSGIGVDFEDKELMEELNIKE</sequence>
<accession>A0A6N7XNZ7</accession>
<keyword evidence="2" id="KW-1185">Reference proteome</keyword>
<name>A0A6N7XNZ7_9FIRM</name>
<evidence type="ECO:0000313" key="1">
    <source>
        <dbReference type="EMBL" id="MSU03216.1"/>
    </source>
</evidence>
<dbReference type="Proteomes" id="UP000469523">
    <property type="component" value="Unassembled WGS sequence"/>
</dbReference>
<dbReference type="AlphaFoldDB" id="A0A6N7XNZ7"/>
<comment type="caution">
    <text evidence="1">The sequence shown here is derived from an EMBL/GenBank/DDBJ whole genome shotgun (WGS) entry which is preliminary data.</text>
</comment>
<dbReference type="InterPro" id="IPR049254">
    <property type="entry name" value="Phage_tail_terminator"/>
</dbReference>
<proteinExistence type="predicted"/>
<evidence type="ECO:0000313" key="2">
    <source>
        <dbReference type="Proteomes" id="UP000469523"/>
    </source>
</evidence>
<dbReference type="EMBL" id="VUNQ01000059">
    <property type="protein sequence ID" value="MSU03216.1"/>
    <property type="molecule type" value="Genomic_DNA"/>
</dbReference>
<protein>
    <recommendedName>
        <fullName evidence="3">Phage protein</fullName>
    </recommendedName>
</protein>
<reference evidence="1 2" key="1">
    <citation type="submission" date="2019-09" db="EMBL/GenBank/DDBJ databases">
        <title>In-depth cultivation of the pig gut microbiome towards novel bacterial diversity and tailored functional studies.</title>
        <authorList>
            <person name="Wylensek D."/>
            <person name="Hitch T.C.A."/>
            <person name="Clavel T."/>
        </authorList>
    </citation>
    <scope>NUCLEOTIDE SEQUENCE [LARGE SCALE GENOMIC DNA]</scope>
    <source>
        <strain evidence="1 2">WCA3-693-APC-4?</strain>
    </source>
</reference>